<sequence length="260" mass="28829">MPKSKREKVVSLTKTDKKTKQHKSGLIEAVRESADEWTYCWLFNVGDMRNSHLKEVRAAWRGTGRLFFGRNKVMGKALGTTPEDEYKEGLSKVSAQLNGPTGLFFTNHPPKETLEYFESFQKPDFARAGNVAARDVTLPVGPLLMYNDPTSPFPHSMDPQLRKLGLATSLVKGVPSLTAPHVICKKGKVLTAEQAQLLKLCGEMMATFQVTLSGFWCEDQGFKAGPLTAANAPKPALVVKQPKVVEKKSTEEMDDEEDDE</sequence>
<dbReference type="GO" id="GO:0005737">
    <property type="term" value="C:cytoplasm"/>
    <property type="evidence" value="ECO:0007669"/>
    <property type="project" value="UniProtKB-SubCell"/>
</dbReference>
<dbReference type="InterPro" id="IPR043141">
    <property type="entry name" value="Ribosomal_uL10-like_sf"/>
</dbReference>
<feature type="domain" description="Large ribosomal subunit protein uL10-like insertion" evidence="7">
    <location>
        <begin position="126"/>
        <end position="201"/>
    </location>
</feature>
<comment type="similarity">
    <text evidence="2 6">Belongs to the universal ribosomal protein uL10 family.</text>
</comment>
<dbReference type="FunFam" id="3.30.70.1730:FF:000005">
    <property type="entry name" value="Ribosome assembly factor mrt4"/>
    <property type="match status" value="1"/>
</dbReference>
<protein>
    <recommendedName>
        <fullName evidence="6">Ribosome assembly factor mrt4</fullName>
    </recommendedName>
</protein>
<dbReference type="AlphaFoldDB" id="A0A0F7SLG1"/>
<dbReference type="GO" id="GO:0003723">
    <property type="term" value="F:RNA binding"/>
    <property type="evidence" value="ECO:0007669"/>
    <property type="project" value="TreeGrafter"/>
</dbReference>
<comment type="subcellular location">
    <subcellularLocation>
        <location evidence="6">Cytoplasm</location>
    </subcellularLocation>
    <subcellularLocation>
        <location evidence="6">Nucleus</location>
        <location evidence="6">Nucleolus</location>
    </subcellularLocation>
</comment>
<evidence type="ECO:0000259" key="7">
    <source>
        <dbReference type="Pfam" id="PF17777"/>
    </source>
</evidence>
<dbReference type="InterPro" id="IPR051742">
    <property type="entry name" value="Ribosome_Assembly_uL10"/>
</dbReference>
<dbReference type="Pfam" id="PF00466">
    <property type="entry name" value="Ribosomal_L10"/>
    <property type="match status" value="1"/>
</dbReference>
<dbReference type="GO" id="GO:0000956">
    <property type="term" value="P:nuclear-transcribed mRNA catabolic process"/>
    <property type="evidence" value="ECO:0007669"/>
    <property type="project" value="TreeGrafter"/>
</dbReference>
<dbReference type="FunFam" id="3.90.105.20:FF:000003">
    <property type="entry name" value="Ribosome assembly factor mrt4"/>
    <property type="match status" value="1"/>
</dbReference>
<dbReference type="SUPFAM" id="SSF160369">
    <property type="entry name" value="Ribosomal protein L10-like"/>
    <property type="match status" value="1"/>
</dbReference>
<comment type="function">
    <text evidence="1 6">Component of the ribosome assembly machinery. Nuclear paralog of the ribosomal protein P0, it binds pre-60S subunits at an early stage of assembly in the nucleolus, and is replaced by P0 in cytoplasmic pre-60S subunits and mature 80S ribosomes.</text>
</comment>
<dbReference type="CDD" id="cd05796">
    <property type="entry name" value="Ribosomal_P0_like"/>
    <property type="match status" value="1"/>
</dbReference>
<dbReference type="PANTHER" id="PTHR45841">
    <property type="entry name" value="MRNA TURNOVER PROTEIN 4 MRTO4"/>
    <property type="match status" value="1"/>
</dbReference>
<reference evidence="8" key="1">
    <citation type="submission" date="2014-08" db="EMBL/GenBank/DDBJ databases">
        <authorList>
            <person name="Sharma Rahul"/>
            <person name="Thines Marco"/>
        </authorList>
    </citation>
    <scope>NUCLEOTIDE SEQUENCE</scope>
</reference>
<evidence type="ECO:0000256" key="4">
    <source>
        <dbReference type="ARBA" id="ARBA00022490"/>
    </source>
</evidence>
<dbReference type="GO" id="GO:0005730">
    <property type="term" value="C:nucleolus"/>
    <property type="evidence" value="ECO:0007669"/>
    <property type="project" value="UniProtKB-SubCell"/>
</dbReference>
<evidence type="ECO:0000256" key="5">
    <source>
        <dbReference type="ARBA" id="ARBA00023242"/>
    </source>
</evidence>
<organism evidence="8">
    <name type="scientific">Phaffia rhodozyma</name>
    <name type="common">Yeast</name>
    <name type="synonym">Xanthophyllomyces dendrorhous</name>
    <dbReference type="NCBI Taxonomy" id="264483"/>
    <lineage>
        <taxon>Eukaryota</taxon>
        <taxon>Fungi</taxon>
        <taxon>Dikarya</taxon>
        <taxon>Basidiomycota</taxon>
        <taxon>Agaricomycotina</taxon>
        <taxon>Tremellomycetes</taxon>
        <taxon>Cystofilobasidiales</taxon>
        <taxon>Mrakiaceae</taxon>
        <taxon>Phaffia</taxon>
    </lineage>
</organism>
<evidence type="ECO:0000256" key="1">
    <source>
        <dbReference type="ARBA" id="ARBA00004046"/>
    </source>
</evidence>
<dbReference type="InterPro" id="IPR043164">
    <property type="entry name" value="Ribosomal_uL10-like_insert_sf"/>
</dbReference>
<comment type="subunit">
    <text evidence="3 6">Associates with the pre-60S ribosomal particle.</text>
</comment>
<dbReference type="GO" id="GO:0030687">
    <property type="term" value="C:preribosome, large subunit precursor"/>
    <property type="evidence" value="ECO:0007669"/>
    <property type="project" value="TreeGrafter"/>
</dbReference>
<dbReference type="InterPro" id="IPR001790">
    <property type="entry name" value="Ribosomal_uL10"/>
</dbReference>
<dbReference type="Gene3D" id="3.30.70.1730">
    <property type="match status" value="1"/>
</dbReference>
<dbReference type="GO" id="GO:0000027">
    <property type="term" value="P:ribosomal large subunit assembly"/>
    <property type="evidence" value="ECO:0007669"/>
    <property type="project" value="InterPro"/>
</dbReference>
<name>A0A0F7SLG1_PHARH</name>
<keyword evidence="4 6" id="KW-0963">Cytoplasm</keyword>
<dbReference type="GO" id="GO:0006364">
    <property type="term" value="P:rRNA processing"/>
    <property type="evidence" value="ECO:0007669"/>
    <property type="project" value="TreeGrafter"/>
</dbReference>
<dbReference type="InterPro" id="IPR033867">
    <property type="entry name" value="Mrt4"/>
</dbReference>
<dbReference type="Pfam" id="PF17777">
    <property type="entry name" value="RL10P_insert"/>
    <property type="match status" value="1"/>
</dbReference>
<keyword evidence="6" id="KW-0690">Ribosome biogenesis</keyword>
<evidence type="ECO:0000256" key="3">
    <source>
        <dbReference type="ARBA" id="ARBA00011117"/>
    </source>
</evidence>
<evidence type="ECO:0000313" key="8">
    <source>
        <dbReference type="EMBL" id="CED82276.1"/>
    </source>
</evidence>
<dbReference type="Gene3D" id="3.90.105.20">
    <property type="match status" value="1"/>
</dbReference>
<accession>A0A0F7SLG1</accession>
<dbReference type="InterPro" id="IPR040637">
    <property type="entry name" value="Ribosomal_uL10-like_insert"/>
</dbReference>
<evidence type="ECO:0000256" key="6">
    <source>
        <dbReference type="RuleBase" id="RU364039"/>
    </source>
</evidence>
<keyword evidence="5 6" id="KW-0539">Nucleus</keyword>
<evidence type="ECO:0000256" key="2">
    <source>
        <dbReference type="ARBA" id="ARBA00008889"/>
    </source>
</evidence>
<dbReference type="PANTHER" id="PTHR45841:SF1">
    <property type="entry name" value="MRNA TURNOVER PROTEIN 4 HOMOLOG"/>
    <property type="match status" value="1"/>
</dbReference>
<dbReference type="EMBL" id="LN483124">
    <property type="protein sequence ID" value="CED82276.1"/>
    <property type="molecule type" value="Genomic_DNA"/>
</dbReference>
<proteinExistence type="inferred from homology"/>